<comment type="similarity">
    <text evidence="1">Belongs to the thioesterase family.</text>
</comment>
<dbReference type="InterPro" id="IPR001031">
    <property type="entry name" value="Thioesterase"/>
</dbReference>
<feature type="domain" description="Thioesterase" evidence="2">
    <location>
        <begin position="5"/>
        <end position="229"/>
    </location>
</feature>
<dbReference type="AlphaFoldDB" id="A0A235B9V6"/>
<reference evidence="3 4" key="1">
    <citation type="submission" date="2017-07" db="EMBL/GenBank/DDBJ databases">
        <title>The genome sequence of Paludifilum halophilum highlights mechanisms for microbial adaptation to high salt environemnts.</title>
        <authorList>
            <person name="Belbahri L."/>
        </authorList>
    </citation>
    <scope>NUCLEOTIDE SEQUENCE [LARGE SCALE GENOMIC DNA]</scope>
    <source>
        <strain evidence="3 4">DSM 102817</strain>
    </source>
</reference>
<evidence type="ECO:0000256" key="1">
    <source>
        <dbReference type="ARBA" id="ARBA00007169"/>
    </source>
</evidence>
<organism evidence="3 4">
    <name type="scientific">Paludifilum halophilum</name>
    <dbReference type="NCBI Taxonomy" id="1642702"/>
    <lineage>
        <taxon>Bacteria</taxon>
        <taxon>Bacillati</taxon>
        <taxon>Bacillota</taxon>
        <taxon>Bacilli</taxon>
        <taxon>Bacillales</taxon>
        <taxon>Thermoactinomycetaceae</taxon>
        <taxon>Paludifilum</taxon>
    </lineage>
</organism>
<dbReference type="PANTHER" id="PTHR11487:SF0">
    <property type="entry name" value="S-ACYL FATTY ACID SYNTHASE THIOESTERASE, MEDIUM CHAIN"/>
    <property type="match status" value="1"/>
</dbReference>
<proteinExistence type="inferred from homology"/>
<dbReference type="PANTHER" id="PTHR11487">
    <property type="entry name" value="THIOESTERASE"/>
    <property type="match status" value="1"/>
</dbReference>
<keyword evidence="4" id="KW-1185">Reference proteome</keyword>
<evidence type="ECO:0000259" key="2">
    <source>
        <dbReference type="Pfam" id="PF00975"/>
    </source>
</evidence>
<dbReference type="InterPro" id="IPR029058">
    <property type="entry name" value="AB_hydrolase_fold"/>
</dbReference>
<dbReference type="OrthoDB" id="2213423at2"/>
<protein>
    <recommendedName>
        <fullName evidence="2">Thioesterase domain-containing protein</fullName>
    </recommendedName>
</protein>
<evidence type="ECO:0000313" key="4">
    <source>
        <dbReference type="Proteomes" id="UP000215459"/>
    </source>
</evidence>
<dbReference type="EMBL" id="NOWF01000002">
    <property type="protein sequence ID" value="OYD09090.1"/>
    <property type="molecule type" value="Genomic_DNA"/>
</dbReference>
<comment type="caution">
    <text evidence="3">The sequence shown here is derived from an EMBL/GenBank/DDBJ whole genome shotgun (WGS) entry which is preliminary data.</text>
</comment>
<dbReference type="GO" id="GO:0008610">
    <property type="term" value="P:lipid biosynthetic process"/>
    <property type="evidence" value="ECO:0007669"/>
    <property type="project" value="TreeGrafter"/>
</dbReference>
<evidence type="ECO:0000313" key="3">
    <source>
        <dbReference type="EMBL" id="OYD09090.1"/>
    </source>
</evidence>
<dbReference type="RefSeq" id="WP_094263439.1">
    <property type="nucleotide sequence ID" value="NZ_NOWF01000002.1"/>
</dbReference>
<gene>
    <name evidence="3" type="ORF">CHM34_04815</name>
</gene>
<accession>A0A235B9V6</accession>
<dbReference type="Gene3D" id="3.40.50.1820">
    <property type="entry name" value="alpha/beta hydrolase"/>
    <property type="match status" value="1"/>
</dbReference>
<dbReference type="SUPFAM" id="SSF53474">
    <property type="entry name" value="alpha/beta-Hydrolases"/>
    <property type="match status" value="1"/>
</dbReference>
<sequence length="243" mass="28150">MDKIKLFCFPYAGGSSVIYNRWRPWIDRRIELHPVELPGRGRRFAEPLCRQIDPLTEDIYNRIQGELDGTPFSLFGHSMGALLIYEVIRKIRAEKGEEPVHAFFSGRFPPHVRDGKVYHKLPDESFKKAILALGGTPREFIENREMIKLFLPVLRADFQVLETYVFQESEPMDRDISILYGQEDTDTPVGDLNEWQRYTKGNCRFYDYPGGHFFINEQTESIVRMINRTLCPVASIVGRGEGT</sequence>
<dbReference type="InterPro" id="IPR012223">
    <property type="entry name" value="TEII"/>
</dbReference>
<name>A0A235B9V6_9BACL</name>
<dbReference type="Proteomes" id="UP000215459">
    <property type="component" value="Unassembled WGS sequence"/>
</dbReference>
<dbReference type="Pfam" id="PF00975">
    <property type="entry name" value="Thioesterase"/>
    <property type="match status" value="1"/>
</dbReference>